<protein>
    <submittedName>
        <fullName evidence="1">7302_t:CDS:1</fullName>
    </submittedName>
</protein>
<proteinExistence type="predicted"/>
<dbReference type="EMBL" id="CAJVPW010072246">
    <property type="protein sequence ID" value="CAG8794236.1"/>
    <property type="molecule type" value="Genomic_DNA"/>
</dbReference>
<comment type="caution">
    <text evidence="1">The sequence shown here is derived from an EMBL/GenBank/DDBJ whole genome shotgun (WGS) entry which is preliminary data.</text>
</comment>
<sequence>NEAIVYELSVPFRGLYIFREVMRSKLPTNKFEAALISRTIPMLLKFRELLIQSLKDLKDYIVDAYITSIDSGESANR</sequence>
<evidence type="ECO:0000313" key="2">
    <source>
        <dbReference type="Proteomes" id="UP000789366"/>
    </source>
</evidence>
<dbReference type="Proteomes" id="UP000789366">
    <property type="component" value="Unassembled WGS sequence"/>
</dbReference>
<organism evidence="1 2">
    <name type="scientific">Cetraspora pellucida</name>
    <dbReference type="NCBI Taxonomy" id="1433469"/>
    <lineage>
        <taxon>Eukaryota</taxon>
        <taxon>Fungi</taxon>
        <taxon>Fungi incertae sedis</taxon>
        <taxon>Mucoromycota</taxon>
        <taxon>Glomeromycotina</taxon>
        <taxon>Glomeromycetes</taxon>
        <taxon>Diversisporales</taxon>
        <taxon>Gigasporaceae</taxon>
        <taxon>Cetraspora</taxon>
    </lineage>
</organism>
<feature type="non-terminal residue" evidence="1">
    <location>
        <position position="77"/>
    </location>
</feature>
<gene>
    <name evidence="1" type="ORF">SPELUC_LOCUS17504</name>
</gene>
<keyword evidence="2" id="KW-1185">Reference proteome</keyword>
<reference evidence="1" key="1">
    <citation type="submission" date="2021-06" db="EMBL/GenBank/DDBJ databases">
        <authorList>
            <person name="Kallberg Y."/>
            <person name="Tangrot J."/>
            <person name="Rosling A."/>
        </authorList>
    </citation>
    <scope>NUCLEOTIDE SEQUENCE</scope>
    <source>
        <strain evidence="1">28 12/20/2015</strain>
    </source>
</reference>
<accession>A0ACA9RJA6</accession>
<evidence type="ECO:0000313" key="1">
    <source>
        <dbReference type="EMBL" id="CAG8794236.1"/>
    </source>
</evidence>
<feature type="non-terminal residue" evidence="1">
    <location>
        <position position="1"/>
    </location>
</feature>
<name>A0ACA9RJA6_9GLOM</name>